<dbReference type="InterPro" id="IPR029063">
    <property type="entry name" value="SAM-dependent_MTases_sf"/>
</dbReference>
<dbReference type="OrthoDB" id="9788660at2"/>
<dbReference type="SUPFAM" id="SSF53335">
    <property type="entry name" value="S-adenosyl-L-methionine-dependent methyltransferases"/>
    <property type="match status" value="1"/>
</dbReference>
<evidence type="ECO:0000313" key="2">
    <source>
        <dbReference type="EMBL" id="SIT07903.1"/>
    </source>
</evidence>
<dbReference type="Proteomes" id="UP000185999">
    <property type="component" value="Unassembled WGS sequence"/>
</dbReference>
<dbReference type="RefSeq" id="WP_054341458.1">
    <property type="nucleotide sequence ID" value="NZ_FTOE01000013.1"/>
</dbReference>
<feature type="domain" description="Methyltransferase type 11" evidence="1">
    <location>
        <begin position="49"/>
        <end position="145"/>
    </location>
</feature>
<dbReference type="EMBL" id="FTOE01000013">
    <property type="protein sequence ID" value="SIT07903.1"/>
    <property type="molecule type" value="Genomic_DNA"/>
</dbReference>
<sequence length="206" mass="23324">MKSSSKHWNLIFSGAEDSKLGWYEKDAEKTFELLNQVPNLKDLTVFLPGAGTSILIEQLIAKGAKLVLNDISIEALNKVKGRLQVDSDKIYWLCQDISKPITDAIPNVDIWIDRAVLHFLTREEDIKGYFNNLESKLKVGSYAIFAEFSKTGAPKCAGLTVHRYSIEELSERLSSSFKLITSFNHTYINPNGDPRPYIYGLYKRTT</sequence>
<dbReference type="Pfam" id="PF08241">
    <property type="entry name" value="Methyltransf_11"/>
    <property type="match status" value="1"/>
</dbReference>
<reference evidence="3" key="1">
    <citation type="submission" date="2017-01" db="EMBL/GenBank/DDBJ databases">
        <authorList>
            <person name="Varghese N."/>
            <person name="Submissions S."/>
        </authorList>
    </citation>
    <scope>NUCLEOTIDE SEQUENCE [LARGE SCALE GENOMIC DNA]</scope>
    <source>
        <strain evidence="3">DSM 22306</strain>
    </source>
</reference>
<name>A0A1N7PB96_9GAMM</name>
<dbReference type="InterPro" id="IPR013216">
    <property type="entry name" value="Methyltransf_11"/>
</dbReference>
<accession>A0A1N7PB96</accession>
<gene>
    <name evidence="2" type="ORF">SAMN05421760_113113</name>
</gene>
<evidence type="ECO:0000259" key="1">
    <source>
        <dbReference type="Pfam" id="PF08241"/>
    </source>
</evidence>
<dbReference type="CDD" id="cd02440">
    <property type="entry name" value="AdoMet_MTases"/>
    <property type="match status" value="1"/>
</dbReference>
<protein>
    <submittedName>
        <fullName evidence="2">Nodulation protein S (NodS)</fullName>
    </submittedName>
</protein>
<dbReference type="AlphaFoldDB" id="A0A1N7PB96"/>
<dbReference type="Gene3D" id="3.40.50.150">
    <property type="entry name" value="Vaccinia Virus protein VP39"/>
    <property type="match status" value="1"/>
</dbReference>
<keyword evidence="3" id="KW-1185">Reference proteome</keyword>
<proteinExistence type="predicted"/>
<dbReference type="STRING" id="619304.SAMN05421760_113113"/>
<evidence type="ECO:0000313" key="3">
    <source>
        <dbReference type="Proteomes" id="UP000185999"/>
    </source>
</evidence>
<organism evidence="2 3">
    <name type="scientific">Neptunomonas antarctica</name>
    <dbReference type="NCBI Taxonomy" id="619304"/>
    <lineage>
        <taxon>Bacteria</taxon>
        <taxon>Pseudomonadati</taxon>
        <taxon>Pseudomonadota</taxon>
        <taxon>Gammaproteobacteria</taxon>
        <taxon>Oceanospirillales</taxon>
        <taxon>Oceanospirillaceae</taxon>
        <taxon>Neptunomonas</taxon>
    </lineage>
</organism>
<dbReference type="GO" id="GO:0008757">
    <property type="term" value="F:S-adenosylmethionine-dependent methyltransferase activity"/>
    <property type="evidence" value="ECO:0007669"/>
    <property type="project" value="InterPro"/>
</dbReference>